<dbReference type="Pfam" id="PF09084">
    <property type="entry name" value="NMT1"/>
    <property type="match status" value="1"/>
</dbReference>
<evidence type="ECO:0000256" key="3">
    <source>
        <dbReference type="ARBA" id="ARBA00022729"/>
    </source>
</evidence>
<feature type="domain" description="SsuA/THI5-like" evidence="5">
    <location>
        <begin position="57"/>
        <end position="270"/>
    </location>
</feature>
<proteinExistence type="inferred from homology"/>
<keyword evidence="7" id="KW-1185">Reference proteome</keyword>
<dbReference type="PANTHER" id="PTHR30024:SF47">
    <property type="entry name" value="TAURINE-BINDING PERIPLASMIC PROTEIN"/>
    <property type="match status" value="1"/>
</dbReference>
<evidence type="ECO:0000259" key="5">
    <source>
        <dbReference type="Pfam" id="PF09084"/>
    </source>
</evidence>
<dbReference type="PROSITE" id="PS51257">
    <property type="entry name" value="PROKAR_LIPOPROTEIN"/>
    <property type="match status" value="1"/>
</dbReference>
<dbReference type="EMBL" id="CP040396">
    <property type="protein sequence ID" value="QCT01858.1"/>
    <property type="molecule type" value="Genomic_DNA"/>
</dbReference>
<gene>
    <name evidence="6" type="ORF">E6C60_1140</name>
</gene>
<name>A0A4P8XHQ7_9BACL</name>
<dbReference type="Gene3D" id="3.40.190.10">
    <property type="entry name" value="Periplasmic binding protein-like II"/>
    <property type="match status" value="2"/>
</dbReference>
<comment type="subcellular location">
    <subcellularLocation>
        <location evidence="1">Periplasm</location>
    </subcellularLocation>
</comment>
<evidence type="ECO:0000313" key="6">
    <source>
        <dbReference type="EMBL" id="QCT01858.1"/>
    </source>
</evidence>
<dbReference type="SUPFAM" id="SSF53850">
    <property type="entry name" value="Periplasmic binding protein-like II"/>
    <property type="match status" value="1"/>
</dbReference>
<dbReference type="AlphaFoldDB" id="A0A4P8XHQ7"/>
<sequence length="347" mass="37400">MHRTMKRLPLLLAGLLLTSLLGACGGKTEEETVSAAGGTEELKKIVIAEPLHLTGYLPLYVAQREGYFEKRGLDVEVIQASGGAHVTAVVSGDAWGVIGGAESNALANKNNSDPIVSVVNVVNRANVYLMAKSGTGPASNSPEDLKAFLEGKKINAGRHGGTPNLLTRYLLVQLGLDPAKDVQLLEPADGSTVVTMVQQGAADIANGAEPQISDGMSKQVWDEPFYKFHDLGDFAYSVLSVKKSTIEKDPETVQKFTDAIIEALQAVQNDKELAASILKAEFPTLSEEALQASMDRAYEDHLWSLDGMISEEALKNDMEVMIQTGIFTGDYAYDELVDMQFVRNAQP</sequence>
<reference evidence="6 7" key="1">
    <citation type="submission" date="2019-05" db="EMBL/GenBank/DDBJ databases">
        <authorList>
            <person name="Chen C."/>
        </authorList>
    </citation>
    <scope>NUCLEOTIDE SEQUENCE [LARGE SCALE GENOMIC DNA]</scope>
    <source>
        <strain evidence="6 7">HB172198</strain>
    </source>
</reference>
<feature type="chain" id="PRO_5038646222" description="SsuA/THI5-like domain-containing protein" evidence="4">
    <location>
        <begin position="24"/>
        <end position="347"/>
    </location>
</feature>
<dbReference type="PANTHER" id="PTHR30024">
    <property type="entry name" value="ALIPHATIC SULFONATES-BINDING PROTEIN-RELATED"/>
    <property type="match status" value="1"/>
</dbReference>
<dbReference type="OrthoDB" id="9815602at2"/>
<evidence type="ECO:0000256" key="1">
    <source>
        <dbReference type="ARBA" id="ARBA00004418"/>
    </source>
</evidence>
<dbReference type="RefSeq" id="WP_138224909.1">
    <property type="nucleotide sequence ID" value="NZ_CP040396.1"/>
</dbReference>
<feature type="signal peptide" evidence="4">
    <location>
        <begin position="1"/>
        <end position="23"/>
    </location>
</feature>
<evidence type="ECO:0000256" key="4">
    <source>
        <dbReference type="SAM" id="SignalP"/>
    </source>
</evidence>
<accession>A0A4P8XHQ7</accession>
<organism evidence="6 7">
    <name type="scientific">Paenibacillus algicola</name>
    <dbReference type="NCBI Taxonomy" id="2565926"/>
    <lineage>
        <taxon>Bacteria</taxon>
        <taxon>Bacillati</taxon>
        <taxon>Bacillota</taxon>
        <taxon>Bacilli</taxon>
        <taxon>Bacillales</taxon>
        <taxon>Paenibacillaceae</taxon>
        <taxon>Paenibacillus</taxon>
    </lineage>
</organism>
<dbReference type="KEGG" id="palo:E6C60_1140"/>
<dbReference type="Proteomes" id="UP000300879">
    <property type="component" value="Chromosome"/>
</dbReference>
<evidence type="ECO:0000256" key="2">
    <source>
        <dbReference type="ARBA" id="ARBA00010742"/>
    </source>
</evidence>
<keyword evidence="3 4" id="KW-0732">Signal</keyword>
<evidence type="ECO:0000313" key="7">
    <source>
        <dbReference type="Proteomes" id="UP000300879"/>
    </source>
</evidence>
<comment type="similarity">
    <text evidence="2">Belongs to the bacterial solute-binding protein SsuA/TauA family.</text>
</comment>
<dbReference type="GO" id="GO:0042597">
    <property type="term" value="C:periplasmic space"/>
    <property type="evidence" value="ECO:0007669"/>
    <property type="project" value="UniProtKB-SubCell"/>
</dbReference>
<protein>
    <recommendedName>
        <fullName evidence="5">SsuA/THI5-like domain-containing protein</fullName>
    </recommendedName>
</protein>
<dbReference type="InterPro" id="IPR015168">
    <property type="entry name" value="SsuA/THI5"/>
</dbReference>